<proteinExistence type="predicted"/>
<dbReference type="Proteomes" id="UP000237889">
    <property type="component" value="Chromosome"/>
</dbReference>
<sequence>MADQDMANVPGRMIIDMVAAAIESGNREGLAALCDRHNLTAQIPQAAMAILLPFLRGGLSQESAGRLTTLQRRGLEGDRCNCV</sequence>
<evidence type="ECO:0000313" key="2">
    <source>
        <dbReference type="Proteomes" id="UP000237889"/>
    </source>
</evidence>
<evidence type="ECO:0000313" key="1">
    <source>
        <dbReference type="EMBL" id="AVO44949.1"/>
    </source>
</evidence>
<dbReference type="RefSeq" id="WP_106748290.1">
    <property type="nucleotide sequence ID" value="NZ_CP027668.1"/>
</dbReference>
<organism evidence="1 2">
    <name type="scientific">Phreatobacter cathodiphilus</name>
    <dbReference type="NCBI Taxonomy" id="1868589"/>
    <lineage>
        <taxon>Bacteria</taxon>
        <taxon>Pseudomonadati</taxon>
        <taxon>Pseudomonadota</taxon>
        <taxon>Alphaproteobacteria</taxon>
        <taxon>Hyphomicrobiales</taxon>
        <taxon>Phreatobacteraceae</taxon>
        <taxon>Phreatobacter</taxon>
    </lineage>
</organism>
<keyword evidence="2" id="KW-1185">Reference proteome</keyword>
<dbReference type="KEGG" id="phr:C6569_07670"/>
<gene>
    <name evidence="1" type="ORF">C6569_07670</name>
</gene>
<accession>A0A2S0N9T8</accession>
<name>A0A2S0N9T8_9HYPH</name>
<protein>
    <submittedName>
        <fullName evidence="1">Uncharacterized protein</fullName>
    </submittedName>
</protein>
<reference evidence="1 2" key="1">
    <citation type="submission" date="2018-03" db="EMBL/GenBank/DDBJ databases">
        <title>Genome sequencing of Phreatobacter sp.</title>
        <authorList>
            <person name="Kim S.-J."/>
            <person name="Heo J."/>
            <person name="Kwon S.-W."/>
        </authorList>
    </citation>
    <scope>NUCLEOTIDE SEQUENCE [LARGE SCALE GENOMIC DNA]</scope>
    <source>
        <strain evidence="1 2">S-12</strain>
    </source>
</reference>
<dbReference type="AlphaFoldDB" id="A0A2S0N9T8"/>
<dbReference type="EMBL" id="CP027668">
    <property type="protein sequence ID" value="AVO44949.1"/>
    <property type="molecule type" value="Genomic_DNA"/>
</dbReference>